<dbReference type="OrthoDB" id="3259617at2759"/>
<sequence length="1118" mass="121942">MVSSDASSRMDATVALAGYALARLSIRSATTAPDTLAAVHDFIRSQLPRNRSGKVNQTSKLLPDYFAVAAKGQSTSTDGLGPRWAIAAICCLTVLSGTEIFIGRRPMKLVLDTVAGVAKRGATTSNLVACAWRCMIWAFLQIPNEDPVDGRPSLKEGAFNVVKQDPRGGAGACLVASLLHLIPGHGTPTSHVVSDRNLRWALVALKDLVSHHSQAIYDDGLALLGRLTSGIGVSAEHSTTWTDEKGWHPNDIVPKAFLSRHILKSDAKLFDAALEASQRFDASVVHPLTEGEIVDHWDTLAEIWTLAVEKELGAQGTSFLLPDVLAQAWQALLLAQTQLTQEHGHLTANSEFTVKAVSTLAHFLEWKRSPSVATPDPSSRDAQRRTLSLCSRLFTIMRHVFSEAWLSTAAVSLLTSVIQHTFDLSDEGVKTSWGELCSALVSTSAPVLMARLAIEDEEHRAVGIKRELWRLAAKQWTSMTPTPTWDDSLDFLAIPFKSWSMDEEEVSVWVGVVDNTISDAPLDAQETLFMDELVQRIPENAVVAKMLEVPAIAVHLLSRLQLTDRLEHPSRFLQVIDTVLCDLYSDTPEHISTALQLLKQLRPILGGASPDTLVDALSMLSKSLALWIADKSELLLIEEYNDTVIPLYCDALTVIRDIRITPEILDALAHFLYSAFVRMPQPCHGAMAFYEFWTHIHPSLAHMHGSYPDEIKTALTACRYTFDATSSQDHSFDTESHSGSQAEWVSPVKSESFTPKSVRTRPSDEDKTPTTDNPSPDFSPEIPYDGPSLRQLRSSTRASRTSPRGRRDKDVASSDFVPSSPTDAARARRMAARPASRIAHEKAASPPDRPLKRQRVDASSRTPKTISPLRYSNRSSSPHPSPDPESKGTSAVVRRRGDCSSPSAASTSAKSKGRRAASHRGSSPAVEAADNEAPSSDDYDAWEVPMCDVQELSDEIPDSQPLNADDDDSESLVPSFMKAGAHDADDYEHVHSDDTMILDNAILDINDLPTPRVLGKRARPASPVRMHTAPAGLRPERSPSPNLPPTLHRARTASAHLEGLQNVVDALSEDSSQLDVGEIAEAAGLANRLGAILTEKLTRKLRSDKGEGSSERGASERP</sequence>
<feature type="compositionally biased region" description="Low complexity" evidence="1">
    <location>
        <begin position="900"/>
        <end position="910"/>
    </location>
</feature>
<gene>
    <name evidence="2" type="ORF">TRAPUB_12843</name>
</gene>
<keyword evidence="3" id="KW-1185">Reference proteome</keyword>
<dbReference type="AlphaFoldDB" id="A0A1M2VSQ6"/>
<feature type="region of interest" description="Disordered" evidence="1">
    <location>
        <begin position="729"/>
        <end position="940"/>
    </location>
</feature>
<feature type="region of interest" description="Disordered" evidence="1">
    <location>
        <begin position="1099"/>
        <end position="1118"/>
    </location>
</feature>
<evidence type="ECO:0000256" key="1">
    <source>
        <dbReference type="SAM" id="MobiDB-lite"/>
    </source>
</evidence>
<feature type="compositionally biased region" description="Low complexity" evidence="1">
    <location>
        <begin position="788"/>
        <end position="802"/>
    </location>
</feature>
<evidence type="ECO:0000313" key="2">
    <source>
        <dbReference type="EMBL" id="OJT10649.1"/>
    </source>
</evidence>
<proteinExistence type="predicted"/>
<dbReference type="Proteomes" id="UP000184267">
    <property type="component" value="Unassembled WGS sequence"/>
</dbReference>
<accession>A0A1M2VSQ6</accession>
<dbReference type="EMBL" id="MNAD01000762">
    <property type="protein sequence ID" value="OJT10649.1"/>
    <property type="molecule type" value="Genomic_DNA"/>
</dbReference>
<name>A0A1M2VSQ6_TRAPU</name>
<evidence type="ECO:0008006" key="4">
    <source>
        <dbReference type="Google" id="ProtNLM"/>
    </source>
</evidence>
<reference evidence="2 3" key="1">
    <citation type="submission" date="2016-10" db="EMBL/GenBank/DDBJ databases">
        <title>Genome sequence of the basidiomycete white-rot fungus Trametes pubescens.</title>
        <authorList>
            <person name="Makela M.R."/>
            <person name="Granchi Z."/>
            <person name="Peng M."/>
            <person name="De Vries R.P."/>
            <person name="Grigoriev I."/>
            <person name="Riley R."/>
            <person name="Hilden K."/>
        </authorList>
    </citation>
    <scope>NUCLEOTIDE SEQUENCE [LARGE SCALE GENOMIC DNA]</scope>
    <source>
        <strain evidence="2 3">FBCC735</strain>
    </source>
</reference>
<organism evidence="2 3">
    <name type="scientific">Trametes pubescens</name>
    <name type="common">White-rot fungus</name>
    <dbReference type="NCBI Taxonomy" id="154538"/>
    <lineage>
        <taxon>Eukaryota</taxon>
        <taxon>Fungi</taxon>
        <taxon>Dikarya</taxon>
        <taxon>Basidiomycota</taxon>
        <taxon>Agaricomycotina</taxon>
        <taxon>Agaricomycetes</taxon>
        <taxon>Polyporales</taxon>
        <taxon>Polyporaceae</taxon>
        <taxon>Trametes</taxon>
    </lineage>
</organism>
<dbReference type="OMA" id="HIWICLV"/>
<comment type="caution">
    <text evidence="2">The sequence shown here is derived from an EMBL/GenBank/DDBJ whole genome shotgun (WGS) entry which is preliminary data.</text>
</comment>
<feature type="compositionally biased region" description="Basic and acidic residues" evidence="1">
    <location>
        <begin position="838"/>
        <end position="858"/>
    </location>
</feature>
<feature type="region of interest" description="Disordered" evidence="1">
    <location>
        <begin position="1014"/>
        <end position="1043"/>
    </location>
</feature>
<protein>
    <recommendedName>
        <fullName evidence="4">Telomere-associated protein Rif1 N-terminal domain-containing protein</fullName>
    </recommendedName>
</protein>
<evidence type="ECO:0000313" key="3">
    <source>
        <dbReference type="Proteomes" id="UP000184267"/>
    </source>
</evidence>
<feature type="compositionally biased region" description="Polar residues" evidence="1">
    <location>
        <begin position="737"/>
        <end position="757"/>
    </location>
</feature>